<keyword evidence="2" id="KW-1185">Reference proteome</keyword>
<comment type="caution">
    <text evidence="1">The sequence shown here is derived from an EMBL/GenBank/DDBJ whole genome shotgun (WGS) entry which is preliminary data.</text>
</comment>
<sequence length="213" mass="22133">MKLKKAWMVALIFLAAIASPAASEDLDLDDLSGSQIRSDVGEAFKGESLFYIDPATGMSPGVANGSAASQPTTPGSPWSNVAGRWTLRLVDTAGQRTVDLTVYQYGNEVFGRGIMTTGINTQEVTAAGSTEGTSLSLRLVTVGGNSMYRLRTTVSGNEIFGTYTAYTSDGGFWAGNINGSRFYPTAQSAPREGSGTVSIGSVVMGISGGNAMS</sequence>
<dbReference type="Proteomes" id="UP001215956">
    <property type="component" value="Unassembled WGS sequence"/>
</dbReference>
<accession>A0ABT5XFH0</accession>
<dbReference type="RefSeq" id="WP_316969169.1">
    <property type="nucleotide sequence ID" value="NZ_JARFPL010000021.1"/>
</dbReference>
<proteinExistence type="predicted"/>
<protein>
    <submittedName>
        <fullName evidence="1">Uncharacterized protein</fullName>
    </submittedName>
</protein>
<gene>
    <name evidence="1" type="ORF">P0O24_07705</name>
</gene>
<dbReference type="EMBL" id="JARFPL010000021">
    <property type="protein sequence ID" value="MDF0593465.1"/>
    <property type="molecule type" value="Genomic_DNA"/>
</dbReference>
<name>A0ABT5XFH0_9EURY</name>
<reference evidence="1 2" key="1">
    <citation type="submission" date="2023-03" db="EMBL/GenBank/DDBJ databases">
        <title>Whole genome sequencing of Methanotrichaceae archaeon M04Ac.</title>
        <authorList>
            <person name="Khomyakova M.A."/>
            <person name="Merkel A.Y."/>
            <person name="Slobodkin A.I."/>
        </authorList>
    </citation>
    <scope>NUCLEOTIDE SEQUENCE [LARGE SCALE GENOMIC DNA]</scope>
    <source>
        <strain evidence="1 2">M04Ac</strain>
    </source>
</reference>
<evidence type="ECO:0000313" key="2">
    <source>
        <dbReference type="Proteomes" id="UP001215956"/>
    </source>
</evidence>
<organism evidence="1 2">
    <name type="scientific">Candidatus Methanocrinis alkalitolerans</name>
    <dbReference type="NCBI Taxonomy" id="3033395"/>
    <lineage>
        <taxon>Archaea</taxon>
        <taxon>Methanobacteriati</taxon>
        <taxon>Methanobacteriota</taxon>
        <taxon>Stenosarchaea group</taxon>
        <taxon>Methanomicrobia</taxon>
        <taxon>Methanotrichales</taxon>
        <taxon>Methanotrichaceae</taxon>
        <taxon>Methanocrinis</taxon>
    </lineage>
</organism>
<evidence type="ECO:0000313" key="1">
    <source>
        <dbReference type="EMBL" id="MDF0593465.1"/>
    </source>
</evidence>